<accession>A0A8K0MGC5</accession>
<comment type="subcellular location">
    <subcellularLocation>
        <location evidence="1">Cell membrane</location>
    </subcellularLocation>
</comment>
<dbReference type="PROSITE" id="PS50011">
    <property type="entry name" value="PROTEIN_KINASE_DOM"/>
    <property type="match status" value="1"/>
</dbReference>
<dbReference type="InterPro" id="IPR050823">
    <property type="entry name" value="Plant_Ser_Thr_Prot_Kinase"/>
</dbReference>
<keyword evidence="9 10" id="KW-0067">ATP-binding</keyword>
<feature type="region of interest" description="Disordered" evidence="12">
    <location>
        <begin position="1"/>
        <end position="29"/>
    </location>
</feature>
<name>A0A8K0MGC5_9ROSA</name>
<keyword evidence="3" id="KW-0472">Membrane</keyword>
<comment type="similarity">
    <text evidence="11">Belongs to the protein kinase superfamily.</text>
</comment>
<feature type="compositionally biased region" description="Low complexity" evidence="12">
    <location>
        <begin position="442"/>
        <end position="458"/>
    </location>
</feature>
<evidence type="ECO:0000256" key="7">
    <source>
        <dbReference type="ARBA" id="ARBA00022777"/>
    </source>
</evidence>
<feature type="domain" description="Protein kinase" evidence="13">
    <location>
        <begin position="122"/>
        <end position="408"/>
    </location>
</feature>
<dbReference type="Gene3D" id="1.10.510.10">
    <property type="entry name" value="Transferase(Phosphotransferase) domain 1"/>
    <property type="match status" value="1"/>
</dbReference>
<comment type="caution">
    <text evidence="14">The sequence shown here is derived from an EMBL/GenBank/DDBJ whole genome shotgun (WGS) entry which is preliminary data.</text>
</comment>
<sequence length="481" mass="53024">MGLGPDAIQVGAWNVGKSKPRKKKDEENEGTGCWIKFRFMGSCMSSKSKKDGSISGNSTLYAESKSTNDTSKDQPVAPIVSSSTTSIPESAPSTPNIAEELKVATQLRKFAFYELKSATRNFRVENLLGEGGFGCVFKGWINENGTAPVKAGTGLAVAVKTLNHDGLQGHREWLAEVNYLGDLLHPNLVKLIGYCIENDQRLLVYEFMPRGSLENHLFRRSLPLPWSIRMKVALGAAKGLAFLHEEAERPVIYRDFKTSNILLDADYNAKLSDFGLAKDGPEGDKTHVSTRVMGTYGYAAPEYVMTGHLTSKSDVYSFGVVLLEMLTGRRSMDKNRPTGEHNLVEWARPQLNERRRFYRLLDPRLEGRFSIKGAQKALQLVAHCLNRDPKARPLMSEVVEVLKPLPNLRDMACSSSYFQALQAERAASKPNARNGGRVPSGLSRIGNPSSSRSLSISNHGPQASPCLLNHPYRSPKPTGQS</sequence>
<dbReference type="AlphaFoldDB" id="A0A8K0MGC5"/>
<organism evidence="14 15">
    <name type="scientific">Rhamnella rubrinervis</name>
    <dbReference type="NCBI Taxonomy" id="2594499"/>
    <lineage>
        <taxon>Eukaryota</taxon>
        <taxon>Viridiplantae</taxon>
        <taxon>Streptophyta</taxon>
        <taxon>Embryophyta</taxon>
        <taxon>Tracheophyta</taxon>
        <taxon>Spermatophyta</taxon>
        <taxon>Magnoliopsida</taxon>
        <taxon>eudicotyledons</taxon>
        <taxon>Gunneridae</taxon>
        <taxon>Pentapetalae</taxon>
        <taxon>rosids</taxon>
        <taxon>fabids</taxon>
        <taxon>Rosales</taxon>
        <taxon>Rhamnaceae</taxon>
        <taxon>rhamnoid group</taxon>
        <taxon>Rhamneae</taxon>
        <taxon>Rhamnella</taxon>
    </lineage>
</organism>
<dbReference type="FunFam" id="1.10.510.10:FF:000258">
    <property type="entry name" value="Probable serine/threonine-protein kinase PBL8"/>
    <property type="match status" value="1"/>
</dbReference>
<gene>
    <name evidence="14" type="ORF">FNV43_RR14465</name>
</gene>
<dbReference type="Gene3D" id="3.30.200.20">
    <property type="entry name" value="Phosphorylase Kinase, domain 1"/>
    <property type="match status" value="1"/>
</dbReference>
<dbReference type="InterPro" id="IPR001245">
    <property type="entry name" value="Ser-Thr/Tyr_kinase_cat_dom"/>
</dbReference>
<evidence type="ECO:0000256" key="10">
    <source>
        <dbReference type="PROSITE-ProRule" id="PRU10141"/>
    </source>
</evidence>
<keyword evidence="15" id="KW-1185">Reference proteome</keyword>
<evidence type="ECO:0000256" key="9">
    <source>
        <dbReference type="ARBA" id="ARBA00022840"/>
    </source>
</evidence>
<dbReference type="GO" id="GO:0006952">
    <property type="term" value="P:defense response"/>
    <property type="evidence" value="ECO:0007669"/>
    <property type="project" value="UniProtKB-KW"/>
</dbReference>
<dbReference type="OrthoDB" id="4062651at2759"/>
<dbReference type="Proteomes" id="UP000796880">
    <property type="component" value="Unassembled WGS sequence"/>
</dbReference>
<dbReference type="InterPro" id="IPR000719">
    <property type="entry name" value="Prot_kinase_dom"/>
</dbReference>
<evidence type="ECO:0000256" key="4">
    <source>
        <dbReference type="ARBA" id="ARBA00022527"/>
    </source>
</evidence>
<reference evidence="14" key="1">
    <citation type="submission" date="2020-03" db="EMBL/GenBank/DDBJ databases">
        <title>A high-quality chromosome-level genome assembly of a woody plant with both climbing and erect habits, Rhamnella rubrinervis.</title>
        <authorList>
            <person name="Lu Z."/>
            <person name="Yang Y."/>
            <person name="Zhu X."/>
            <person name="Sun Y."/>
        </authorList>
    </citation>
    <scope>NUCLEOTIDE SEQUENCE</scope>
    <source>
        <strain evidence="14">BYM</strain>
        <tissue evidence="14">Leaf</tissue>
    </source>
</reference>
<dbReference type="GO" id="GO:0005524">
    <property type="term" value="F:ATP binding"/>
    <property type="evidence" value="ECO:0007669"/>
    <property type="project" value="UniProtKB-UniRule"/>
</dbReference>
<dbReference type="PROSITE" id="PS00108">
    <property type="entry name" value="PROTEIN_KINASE_ST"/>
    <property type="match status" value="1"/>
</dbReference>
<protein>
    <recommendedName>
        <fullName evidence="2">non-specific serine/threonine protein kinase</fullName>
        <ecNumber evidence="2">2.7.11.1</ecNumber>
    </recommendedName>
</protein>
<dbReference type="FunFam" id="3.30.200.20:FF:000228">
    <property type="entry name" value="Serine/threonine-protein kinase BIK1"/>
    <property type="match status" value="1"/>
</dbReference>
<dbReference type="PANTHER" id="PTHR45621">
    <property type="entry name" value="OS01G0588500 PROTEIN-RELATED"/>
    <property type="match status" value="1"/>
</dbReference>
<evidence type="ECO:0000256" key="3">
    <source>
        <dbReference type="ARBA" id="ARBA00022475"/>
    </source>
</evidence>
<evidence type="ECO:0000256" key="5">
    <source>
        <dbReference type="ARBA" id="ARBA00022679"/>
    </source>
</evidence>
<proteinExistence type="inferred from homology"/>
<feature type="region of interest" description="Disordered" evidence="12">
    <location>
        <begin position="426"/>
        <end position="481"/>
    </location>
</feature>
<evidence type="ECO:0000256" key="12">
    <source>
        <dbReference type="SAM" id="MobiDB-lite"/>
    </source>
</evidence>
<dbReference type="Pfam" id="PF07714">
    <property type="entry name" value="PK_Tyr_Ser-Thr"/>
    <property type="match status" value="1"/>
</dbReference>
<evidence type="ECO:0000256" key="6">
    <source>
        <dbReference type="ARBA" id="ARBA00022741"/>
    </source>
</evidence>
<keyword evidence="8" id="KW-0611">Plant defense</keyword>
<keyword evidence="3" id="KW-1003">Cell membrane</keyword>
<dbReference type="CDD" id="cd14066">
    <property type="entry name" value="STKc_IRAK"/>
    <property type="match status" value="1"/>
</dbReference>
<feature type="region of interest" description="Disordered" evidence="12">
    <location>
        <begin position="63"/>
        <end position="93"/>
    </location>
</feature>
<dbReference type="InterPro" id="IPR008271">
    <property type="entry name" value="Ser/Thr_kinase_AS"/>
</dbReference>
<dbReference type="PROSITE" id="PS00107">
    <property type="entry name" value="PROTEIN_KINASE_ATP"/>
    <property type="match status" value="1"/>
</dbReference>
<feature type="binding site" evidence="10">
    <location>
        <position position="160"/>
    </location>
    <ligand>
        <name>ATP</name>
        <dbReference type="ChEBI" id="CHEBI:30616"/>
    </ligand>
</feature>
<feature type="compositionally biased region" description="Polar residues" evidence="12">
    <location>
        <begin position="80"/>
        <end position="93"/>
    </location>
</feature>
<dbReference type="GO" id="GO:0005886">
    <property type="term" value="C:plasma membrane"/>
    <property type="evidence" value="ECO:0007669"/>
    <property type="project" value="UniProtKB-SubCell"/>
</dbReference>
<dbReference type="EMBL" id="VOIH02000006">
    <property type="protein sequence ID" value="KAF3444772.1"/>
    <property type="molecule type" value="Genomic_DNA"/>
</dbReference>
<evidence type="ECO:0000256" key="11">
    <source>
        <dbReference type="RuleBase" id="RU000304"/>
    </source>
</evidence>
<evidence type="ECO:0000313" key="14">
    <source>
        <dbReference type="EMBL" id="KAF3444772.1"/>
    </source>
</evidence>
<keyword evidence="7" id="KW-0418">Kinase</keyword>
<evidence type="ECO:0000256" key="2">
    <source>
        <dbReference type="ARBA" id="ARBA00012513"/>
    </source>
</evidence>
<dbReference type="InterPro" id="IPR011009">
    <property type="entry name" value="Kinase-like_dom_sf"/>
</dbReference>
<evidence type="ECO:0000313" key="15">
    <source>
        <dbReference type="Proteomes" id="UP000796880"/>
    </source>
</evidence>
<evidence type="ECO:0000259" key="13">
    <source>
        <dbReference type="PROSITE" id="PS50011"/>
    </source>
</evidence>
<dbReference type="GO" id="GO:0004674">
    <property type="term" value="F:protein serine/threonine kinase activity"/>
    <property type="evidence" value="ECO:0007669"/>
    <property type="project" value="UniProtKB-KW"/>
</dbReference>
<dbReference type="SUPFAM" id="SSF56112">
    <property type="entry name" value="Protein kinase-like (PK-like)"/>
    <property type="match status" value="1"/>
</dbReference>
<evidence type="ECO:0000256" key="8">
    <source>
        <dbReference type="ARBA" id="ARBA00022821"/>
    </source>
</evidence>
<keyword evidence="5" id="KW-0808">Transferase</keyword>
<keyword evidence="4 11" id="KW-0723">Serine/threonine-protein kinase</keyword>
<evidence type="ECO:0000256" key="1">
    <source>
        <dbReference type="ARBA" id="ARBA00004236"/>
    </source>
</evidence>
<dbReference type="EC" id="2.7.11.1" evidence="2"/>
<keyword evidence="6 10" id="KW-0547">Nucleotide-binding</keyword>
<dbReference type="InterPro" id="IPR017441">
    <property type="entry name" value="Protein_kinase_ATP_BS"/>
</dbReference>